<dbReference type="HOGENOM" id="CLU_3041671_0_0_6"/>
<dbReference type="EMBL" id="CP000934">
    <property type="protein sequence ID" value="ACE85912.1"/>
    <property type="molecule type" value="Genomic_DNA"/>
</dbReference>
<dbReference type="AlphaFoldDB" id="B3PHL5"/>
<keyword evidence="3" id="KW-1185">Reference proteome</keyword>
<dbReference type="KEGG" id="cja:CJA_2016"/>
<evidence type="ECO:0000313" key="3">
    <source>
        <dbReference type="Proteomes" id="UP000001036"/>
    </source>
</evidence>
<dbReference type="STRING" id="498211.CJA_2016"/>
<protein>
    <submittedName>
        <fullName evidence="2">Uncharacterized protein</fullName>
    </submittedName>
</protein>
<reference evidence="2 3" key="1">
    <citation type="journal article" date="2008" name="J. Bacteriol.">
        <title>Insights into plant cell wall degradation from the genome sequence of the soil bacterium Cellvibrio japonicus.</title>
        <authorList>
            <person name="Deboy R.T."/>
            <person name="Mongodin E.F."/>
            <person name="Fouts D.E."/>
            <person name="Tailford L.E."/>
            <person name="Khouri H."/>
            <person name="Emerson J.B."/>
            <person name="Mohamoud Y."/>
            <person name="Watkins K."/>
            <person name="Henrissat B."/>
            <person name="Gilbert H.J."/>
            <person name="Nelson K.E."/>
        </authorList>
    </citation>
    <scope>NUCLEOTIDE SEQUENCE [LARGE SCALE GENOMIC DNA]</scope>
    <source>
        <strain evidence="2 3">Ueda107</strain>
    </source>
</reference>
<name>B3PHL5_CELJU</name>
<sequence length="54" mass="6123">MRLVGLGDWDMIRPHFMATTVFLLVPSCLGVVALLGFYRRQETQSLAKTDLARQ</sequence>
<accession>B3PHL5</accession>
<proteinExistence type="predicted"/>
<keyword evidence="1" id="KW-1133">Transmembrane helix</keyword>
<gene>
    <name evidence="2" type="ordered locus">CJA_2016</name>
</gene>
<keyword evidence="1" id="KW-0812">Transmembrane</keyword>
<dbReference type="Proteomes" id="UP000001036">
    <property type="component" value="Chromosome"/>
</dbReference>
<evidence type="ECO:0000256" key="1">
    <source>
        <dbReference type="SAM" id="Phobius"/>
    </source>
</evidence>
<evidence type="ECO:0000313" key="2">
    <source>
        <dbReference type="EMBL" id="ACE85912.1"/>
    </source>
</evidence>
<keyword evidence="1" id="KW-0472">Membrane</keyword>
<feature type="transmembrane region" description="Helical" evidence="1">
    <location>
        <begin position="16"/>
        <end position="38"/>
    </location>
</feature>
<organism evidence="2 3">
    <name type="scientific">Cellvibrio japonicus (strain Ueda107)</name>
    <name type="common">Pseudomonas fluorescens subsp. cellulosa</name>
    <dbReference type="NCBI Taxonomy" id="498211"/>
    <lineage>
        <taxon>Bacteria</taxon>
        <taxon>Pseudomonadati</taxon>
        <taxon>Pseudomonadota</taxon>
        <taxon>Gammaproteobacteria</taxon>
        <taxon>Cellvibrionales</taxon>
        <taxon>Cellvibrionaceae</taxon>
        <taxon>Cellvibrio</taxon>
    </lineage>
</organism>